<dbReference type="EMBL" id="MVHE01000024">
    <property type="protein sequence ID" value="ORA20253.1"/>
    <property type="molecule type" value="Genomic_DNA"/>
</dbReference>
<keyword evidence="2" id="KW-1185">Reference proteome</keyword>
<dbReference type="OrthoDB" id="4559810at2"/>
<name>A0A1W9ZRH1_MYCAN</name>
<dbReference type="RefSeq" id="WP_083114078.1">
    <property type="nucleotide sequence ID" value="NZ_JACKTS010000040.1"/>
</dbReference>
<dbReference type="Gene3D" id="2.40.50.140">
    <property type="entry name" value="Nucleic acid-binding proteins"/>
    <property type="match status" value="1"/>
</dbReference>
<proteinExistence type="predicted"/>
<gene>
    <name evidence="1" type="ORF">BST12_15765</name>
</gene>
<reference evidence="1 2" key="1">
    <citation type="submission" date="2017-02" db="EMBL/GenBank/DDBJ databases">
        <title>The new phylogeny of genus Mycobacterium.</title>
        <authorList>
            <person name="Tortoli E."/>
            <person name="Trovato A."/>
            <person name="Cirillo D.M."/>
        </authorList>
    </citation>
    <scope>NUCLEOTIDE SEQUENCE [LARGE SCALE GENOMIC DNA]</scope>
    <source>
        <strain evidence="1 2">DSM 45057</strain>
    </source>
</reference>
<evidence type="ECO:0008006" key="3">
    <source>
        <dbReference type="Google" id="ProtNLM"/>
    </source>
</evidence>
<evidence type="ECO:0000313" key="2">
    <source>
        <dbReference type="Proteomes" id="UP000192284"/>
    </source>
</evidence>
<comment type="caution">
    <text evidence="1">The sequence shown here is derived from an EMBL/GenBank/DDBJ whole genome shotgun (WGS) entry which is preliminary data.</text>
</comment>
<organism evidence="1 2">
    <name type="scientific">Mycobacterium angelicum</name>
    <dbReference type="NCBI Taxonomy" id="470074"/>
    <lineage>
        <taxon>Bacteria</taxon>
        <taxon>Bacillati</taxon>
        <taxon>Actinomycetota</taxon>
        <taxon>Actinomycetes</taxon>
        <taxon>Mycobacteriales</taxon>
        <taxon>Mycobacteriaceae</taxon>
        <taxon>Mycobacterium</taxon>
    </lineage>
</organism>
<evidence type="ECO:0000313" key="1">
    <source>
        <dbReference type="EMBL" id="ORA20253.1"/>
    </source>
</evidence>
<dbReference type="AlphaFoldDB" id="A0A1W9ZRH1"/>
<dbReference type="Proteomes" id="UP000192284">
    <property type="component" value="Unassembled WGS sequence"/>
</dbReference>
<dbReference type="InterPro" id="IPR012340">
    <property type="entry name" value="NA-bd_OB-fold"/>
</dbReference>
<accession>A0A1W9ZRH1</accession>
<sequence>MTDVSLIGCVGTLIVATRGRHGAGEVLLSVRGSKEAFLARSDEPLPKGTRVLVVEARSPRTVVVEPWLEIL</sequence>
<protein>
    <recommendedName>
        <fullName evidence="3">NfeD-like C-terminal domain-containing protein</fullName>
    </recommendedName>
</protein>